<feature type="region of interest" description="Disordered" evidence="1">
    <location>
        <begin position="23"/>
        <end position="45"/>
    </location>
</feature>
<protein>
    <recommendedName>
        <fullName evidence="4">Lipoprotein</fullName>
    </recommendedName>
</protein>
<organism evidence="2 3">
    <name type="scientific">Streptomyces thermoalcalitolerans</name>
    <dbReference type="NCBI Taxonomy" id="65605"/>
    <lineage>
        <taxon>Bacteria</taxon>
        <taxon>Bacillati</taxon>
        <taxon>Actinomycetota</taxon>
        <taxon>Actinomycetes</taxon>
        <taxon>Kitasatosporales</taxon>
        <taxon>Streptomycetaceae</taxon>
        <taxon>Streptomyces</taxon>
    </lineage>
</organism>
<evidence type="ECO:0008006" key="4">
    <source>
        <dbReference type="Google" id="ProtNLM"/>
    </source>
</evidence>
<comment type="caution">
    <text evidence="2">The sequence shown here is derived from an EMBL/GenBank/DDBJ whole genome shotgun (WGS) entry which is preliminary data.</text>
</comment>
<name>A0ABP3YV88_9ACTN</name>
<keyword evidence="3" id="KW-1185">Reference proteome</keyword>
<reference evidence="3" key="1">
    <citation type="journal article" date="2019" name="Int. J. Syst. Evol. Microbiol.">
        <title>The Global Catalogue of Microorganisms (GCM) 10K type strain sequencing project: providing services to taxonomists for standard genome sequencing and annotation.</title>
        <authorList>
            <consortium name="The Broad Institute Genomics Platform"/>
            <consortium name="The Broad Institute Genome Sequencing Center for Infectious Disease"/>
            <person name="Wu L."/>
            <person name="Ma J."/>
        </authorList>
    </citation>
    <scope>NUCLEOTIDE SEQUENCE [LARGE SCALE GENOMIC DNA]</scope>
    <source>
        <strain evidence="3">JCM 10673</strain>
    </source>
</reference>
<dbReference type="Proteomes" id="UP001501005">
    <property type="component" value="Unassembled WGS sequence"/>
</dbReference>
<evidence type="ECO:0000313" key="2">
    <source>
        <dbReference type="EMBL" id="GAA0904881.1"/>
    </source>
</evidence>
<gene>
    <name evidence="2" type="ORF">GCM10009549_08620</name>
</gene>
<evidence type="ECO:0000256" key="1">
    <source>
        <dbReference type="SAM" id="MobiDB-lite"/>
    </source>
</evidence>
<evidence type="ECO:0000313" key="3">
    <source>
        <dbReference type="Proteomes" id="UP001501005"/>
    </source>
</evidence>
<accession>A0ABP3YV88</accession>
<feature type="compositionally biased region" description="Low complexity" evidence="1">
    <location>
        <begin position="30"/>
        <end position="39"/>
    </location>
</feature>
<sequence>MGVHPYPLSSCLAADADRNIPETERHVRQQPEQSQQSQPGRTGRTLPAARRMRGTVLAAGLALAPLVTACGGGADDAEVNSDPSEISAPSAGVVAPAKVEVIANLTGCKPNIRIEAEQLRQGVCHTPEVDYLITTFPKEEYKQIWLDSAAVYGGKYLVGSRWIVSAKDPEMLEEFQTKLGGTIQRLRGMGPTPAPSTS</sequence>
<dbReference type="EMBL" id="BAAAHG010000004">
    <property type="protein sequence ID" value="GAA0904881.1"/>
    <property type="molecule type" value="Genomic_DNA"/>
</dbReference>
<proteinExistence type="predicted"/>